<feature type="active site" description="Phosphoserine intermediate" evidence="6">
    <location>
        <position position="117"/>
    </location>
</feature>
<keyword evidence="3 6" id="KW-0547">Nucleotide-binding</keyword>
<dbReference type="NCBIfam" id="TIGR00455">
    <property type="entry name" value="apsK"/>
    <property type="match status" value="1"/>
</dbReference>
<feature type="transmembrane region" description="Helical" evidence="8">
    <location>
        <begin position="100"/>
        <end position="120"/>
    </location>
</feature>
<dbReference type="InterPro" id="IPR002891">
    <property type="entry name" value="APS"/>
</dbReference>
<dbReference type="STRING" id="93060.P9215_01841"/>
<comment type="function">
    <text evidence="6 7">Catalyzes the synthesis of activated sulfate.</text>
</comment>
<dbReference type="Proteomes" id="UP000002014">
    <property type="component" value="Chromosome"/>
</dbReference>
<dbReference type="GO" id="GO:0005524">
    <property type="term" value="F:ATP binding"/>
    <property type="evidence" value="ECO:0007669"/>
    <property type="project" value="UniProtKB-UniRule"/>
</dbReference>
<dbReference type="InterPro" id="IPR027417">
    <property type="entry name" value="P-loop_NTPase"/>
</dbReference>
<evidence type="ECO:0000256" key="3">
    <source>
        <dbReference type="ARBA" id="ARBA00022741"/>
    </source>
</evidence>
<keyword evidence="8" id="KW-0812">Transmembrane</keyword>
<keyword evidence="2 6" id="KW-0808">Transferase</keyword>
<feature type="domain" description="APS kinase" evidence="9">
    <location>
        <begin position="35"/>
        <end position="185"/>
    </location>
</feature>
<dbReference type="GO" id="GO:0005737">
    <property type="term" value="C:cytoplasm"/>
    <property type="evidence" value="ECO:0007669"/>
    <property type="project" value="TreeGrafter"/>
</dbReference>
<dbReference type="EC" id="2.7.1.25" evidence="6 7"/>
<dbReference type="InterPro" id="IPR050512">
    <property type="entry name" value="Sulf_AdTrans/APS_kinase"/>
</dbReference>
<keyword evidence="4 6" id="KW-0418">Kinase</keyword>
<evidence type="ECO:0000256" key="1">
    <source>
        <dbReference type="ARBA" id="ARBA00001823"/>
    </source>
</evidence>
<evidence type="ECO:0000256" key="2">
    <source>
        <dbReference type="ARBA" id="ARBA00022679"/>
    </source>
</evidence>
<keyword evidence="6" id="KW-0597">Phosphoprotein</keyword>
<keyword evidence="8" id="KW-0472">Membrane</keyword>
<dbReference type="CDD" id="cd02027">
    <property type="entry name" value="APSK"/>
    <property type="match status" value="1"/>
</dbReference>
<dbReference type="eggNOG" id="COG0529">
    <property type="taxonomic scope" value="Bacteria"/>
</dbReference>
<evidence type="ECO:0000313" key="10">
    <source>
        <dbReference type="EMBL" id="ABV49803.1"/>
    </source>
</evidence>
<evidence type="ECO:0000256" key="5">
    <source>
        <dbReference type="ARBA" id="ARBA00022840"/>
    </source>
</evidence>
<dbReference type="GO" id="GO:0019379">
    <property type="term" value="P:sulfate assimilation, phosphoadenylyl sulfate reduction by phosphoadenylyl-sulfate reductase (thioredoxin)"/>
    <property type="evidence" value="ECO:0007669"/>
    <property type="project" value="TreeGrafter"/>
</dbReference>
<dbReference type="InterPro" id="IPR059117">
    <property type="entry name" value="APS_kinase_dom"/>
</dbReference>
<dbReference type="GO" id="GO:0010134">
    <property type="term" value="P:sulfate assimilation via adenylyl sulfate reduction"/>
    <property type="evidence" value="ECO:0007669"/>
    <property type="project" value="TreeGrafter"/>
</dbReference>
<feature type="binding site" evidence="6">
    <location>
        <begin position="43"/>
        <end position="50"/>
    </location>
    <ligand>
        <name>ATP</name>
        <dbReference type="ChEBI" id="CHEBI:30616"/>
    </ligand>
</feature>
<dbReference type="FunFam" id="3.40.50.300:FF:000212">
    <property type="entry name" value="Adenylyl-sulfate kinase"/>
    <property type="match status" value="1"/>
</dbReference>
<dbReference type="AlphaFoldDB" id="A8G2H2"/>
<evidence type="ECO:0000256" key="6">
    <source>
        <dbReference type="HAMAP-Rule" id="MF_00065"/>
    </source>
</evidence>
<dbReference type="HOGENOM" id="CLU_046932_1_0_3"/>
<keyword evidence="8" id="KW-1133">Transmembrane helix</keyword>
<gene>
    <name evidence="6 10" type="primary">cysC</name>
    <name evidence="10" type="ordered locus">P9215_01841</name>
</gene>
<keyword evidence="5 6" id="KW-0067">ATP-binding</keyword>
<proteinExistence type="inferred from homology"/>
<dbReference type="KEGG" id="pmh:P9215_01841"/>
<dbReference type="Pfam" id="PF01583">
    <property type="entry name" value="APS_kinase"/>
    <property type="match status" value="1"/>
</dbReference>
<reference evidence="10 11" key="1">
    <citation type="journal article" date="2007" name="PLoS Genet.">
        <title>Patterns and implications of gene gain and loss in the evolution of Prochlorococcus.</title>
        <authorList>
            <person name="Kettler G.C."/>
            <person name="Martiny A.C."/>
            <person name="Huang K."/>
            <person name="Zucker J."/>
            <person name="Coleman M.L."/>
            <person name="Rodrigue S."/>
            <person name="Chen F."/>
            <person name="Lapidus A."/>
            <person name="Ferriera S."/>
            <person name="Johnson J."/>
            <person name="Steglich C."/>
            <person name="Church G.M."/>
            <person name="Richardson P."/>
            <person name="Chisholm S.W."/>
        </authorList>
    </citation>
    <scope>NUCLEOTIDE SEQUENCE [LARGE SCALE GENOMIC DNA]</scope>
    <source>
        <strain evidence="10 11">MIT 9215</strain>
    </source>
</reference>
<comment type="pathway">
    <text evidence="6 7">Sulfur metabolism; hydrogen sulfide biosynthesis; sulfite from sulfate: step 2/3.</text>
</comment>
<dbReference type="NCBIfam" id="NF003013">
    <property type="entry name" value="PRK03846.1"/>
    <property type="match status" value="1"/>
</dbReference>
<protein>
    <recommendedName>
        <fullName evidence="6 7">Adenylyl-sulfate kinase</fullName>
        <ecNumber evidence="6 7">2.7.1.25</ecNumber>
    </recommendedName>
    <alternativeName>
        <fullName evidence="6">APS kinase</fullName>
    </alternativeName>
    <alternativeName>
        <fullName evidence="6">ATP adenosine-5'-phosphosulfate 3'-phosphotransferase</fullName>
    </alternativeName>
    <alternativeName>
        <fullName evidence="6">Adenosine-5'-phosphosulfate kinase</fullName>
    </alternativeName>
</protein>
<dbReference type="PANTHER" id="PTHR42700">
    <property type="entry name" value="SULFATE ADENYLYLTRANSFERASE"/>
    <property type="match status" value="1"/>
</dbReference>
<evidence type="ECO:0000256" key="8">
    <source>
        <dbReference type="SAM" id="Phobius"/>
    </source>
</evidence>
<dbReference type="HAMAP" id="MF_00065">
    <property type="entry name" value="Adenylyl_sulf_kinase"/>
    <property type="match status" value="1"/>
</dbReference>
<dbReference type="Gene3D" id="3.40.50.300">
    <property type="entry name" value="P-loop containing nucleotide triphosphate hydrolases"/>
    <property type="match status" value="1"/>
</dbReference>
<dbReference type="SUPFAM" id="SSF52540">
    <property type="entry name" value="P-loop containing nucleoside triphosphate hydrolases"/>
    <property type="match status" value="1"/>
</dbReference>
<accession>A8G2H2</accession>
<sequence>MMQKMKDQEQEKSTNIKWHNLTIDREKLEKMRGHKGMVIWFTGLSGSGKSTLANALNEVLHLERFSTYVLDGDNIRHGLCKDLGFSDEDREENIRRIGEVANLFMNAGIITITAFVSPFISDRDKVRKIIGSKDFIEVYCAADIKVCENRDTKGLYKKARLGEIKDFTGISSPYEAPHNPEIIVDTGSLDLNDSVEKVINYLKKENFLKKTK</sequence>
<evidence type="ECO:0000313" key="11">
    <source>
        <dbReference type="Proteomes" id="UP000002014"/>
    </source>
</evidence>
<organism evidence="10 11">
    <name type="scientific">Prochlorococcus marinus (strain MIT 9215)</name>
    <dbReference type="NCBI Taxonomy" id="93060"/>
    <lineage>
        <taxon>Bacteria</taxon>
        <taxon>Bacillati</taxon>
        <taxon>Cyanobacteriota</taxon>
        <taxon>Cyanophyceae</taxon>
        <taxon>Synechococcales</taxon>
        <taxon>Prochlorococcaceae</taxon>
        <taxon>Prochlorococcus</taxon>
    </lineage>
</organism>
<dbReference type="GO" id="GO:0004020">
    <property type="term" value="F:adenylylsulfate kinase activity"/>
    <property type="evidence" value="ECO:0007669"/>
    <property type="project" value="UniProtKB-UniRule"/>
</dbReference>
<comment type="catalytic activity">
    <reaction evidence="1 6 7">
        <text>adenosine 5'-phosphosulfate + ATP = 3'-phosphoadenylyl sulfate + ADP + H(+)</text>
        <dbReference type="Rhea" id="RHEA:24152"/>
        <dbReference type="ChEBI" id="CHEBI:15378"/>
        <dbReference type="ChEBI" id="CHEBI:30616"/>
        <dbReference type="ChEBI" id="CHEBI:58243"/>
        <dbReference type="ChEBI" id="CHEBI:58339"/>
        <dbReference type="ChEBI" id="CHEBI:456216"/>
        <dbReference type="EC" id="2.7.1.25"/>
    </reaction>
</comment>
<dbReference type="GO" id="GO:0070814">
    <property type="term" value="P:hydrogen sulfide biosynthetic process"/>
    <property type="evidence" value="ECO:0007669"/>
    <property type="project" value="UniProtKB-UniRule"/>
</dbReference>
<evidence type="ECO:0000259" key="9">
    <source>
        <dbReference type="Pfam" id="PF01583"/>
    </source>
</evidence>
<name>A8G2H2_PROM2</name>
<dbReference type="EMBL" id="CP000825">
    <property type="protein sequence ID" value="ABV49803.1"/>
    <property type="molecule type" value="Genomic_DNA"/>
</dbReference>
<dbReference type="UniPathway" id="UPA00140">
    <property type="reaction ID" value="UER00205"/>
</dbReference>
<dbReference type="GO" id="GO:0004781">
    <property type="term" value="F:sulfate adenylyltransferase (ATP) activity"/>
    <property type="evidence" value="ECO:0007669"/>
    <property type="project" value="TreeGrafter"/>
</dbReference>
<comment type="similarity">
    <text evidence="6 7">Belongs to the APS kinase family.</text>
</comment>
<evidence type="ECO:0000256" key="7">
    <source>
        <dbReference type="RuleBase" id="RU004347"/>
    </source>
</evidence>
<dbReference type="PANTHER" id="PTHR42700:SF3">
    <property type="entry name" value="BIFUNCTIONAL SAT_APS KINASE-RELATED"/>
    <property type="match status" value="1"/>
</dbReference>
<evidence type="ECO:0000256" key="4">
    <source>
        <dbReference type="ARBA" id="ARBA00022777"/>
    </source>
</evidence>